<feature type="domain" description="Carbohydrate kinase PfkB" evidence="3">
    <location>
        <begin position="210"/>
        <end position="260"/>
    </location>
</feature>
<comment type="caution">
    <text evidence="4">The sequence shown here is derived from an EMBL/GenBank/DDBJ whole genome shotgun (WGS) entry which is preliminary data.</text>
</comment>
<protein>
    <submittedName>
        <fullName evidence="4">Carbohydrate kinase family protein</fullName>
        <ecNumber evidence="4">2.7.1.-</ecNumber>
    </submittedName>
</protein>
<evidence type="ECO:0000313" key="5">
    <source>
        <dbReference type="Proteomes" id="UP001596074"/>
    </source>
</evidence>
<evidence type="ECO:0000256" key="1">
    <source>
        <dbReference type="ARBA" id="ARBA00022679"/>
    </source>
</evidence>
<dbReference type="PANTHER" id="PTHR10584:SF166">
    <property type="entry name" value="RIBOKINASE"/>
    <property type="match status" value="1"/>
</dbReference>
<proteinExistence type="predicted"/>
<feature type="domain" description="Carbohydrate kinase PfkB" evidence="3">
    <location>
        <begin position="5"/>
        <end position="105"/>
    </location>
</feature>
<dbReference type="EC" id="2.7.1.-" evidence="4"/>
<dbReference type="SUPFAM" id="SSF53613">
    <property type="entry name" value="Ribokinase-like"/>
    <property type="match status" value="1"/>
</dbReference>
<reference evidence="5" key="1">
    <citation type="journal article" date="2019" name="Int. J. Syst. Evol. Microbiol.">
        <title>The Global Catalogue of Microorganisms (GCM) 10K type strain sequencing project: providing services to taxonomists for standard genome sequencing and annotation.</title>
        <authorList>
            <consortium name="The Broad Institute Genomics Platform"/>
            <consortium name="The Broad Institute Genome Sequencing Center for Infectious Disease"/>
            <person name="Wu L."/>
            <person name="Ma J."/>
        </authorList>
    </citation>
    <scope>NUCLEOTIDE SEQUENCE [LARGE SCALE GENOMIC DNA]</scope>
    <source>
        <strain evidence="5">KCTC 42087</strain>
    </source>
</reference>
<keyword evidence="5" id="KW-1185">Reference proteome</keyword>
<dbReference type="EMBL" id="JBHSON010000149">
    <property type="protein sequence ID" value="MFC5754350.1"/>
    <property type="molecule type" value="Genomic_DNA"/>
</dbReference>
<accession>A0ABW1AIW3</accession>
<dbReference type="InterPro" id="IPR011611">
    <property type="entry name" value="PfkB_dom"/>
</dbReference>
<dbReference type="InterPro" id="IPR029056">
    <property type="entry name" value="Ribokinase-like"/>
</dbReference>
<organism evidence="4 5">
    <name type="scientific">Actinomadura rugatobispora</name>
    <dbReference type="NCBI Taxonomy" id="1994"/>
    <lineage>
        <taxon>Bacteria</taxon>
        <taxon>Bacillati</taxon>
        <taxon>Actinomycetota</taxon>
        <taxon>Actinomycetes</taxon>
        <taxon>Streptosporangiales</taxon>
        <taxon>Thermomonosporaceae</taxon>
        <taxon>Actinomadura</taxon>
    </lineage>
</organism>
<dbReference type="PANTHER" id="PTHR10584">
    <property type="entry name" value="SUGAR KINASE"/>
    <property type="match status" value="1"/>
</dbReference>
<dbReference type="RefSeq" id="WP_378292353.1">
    <property type="nucleotide sequence ID" value="NZ_JBHSON010000149.1"/>
</dbReference>
<feature type="non-terminal residue" evidence="4">
    <location>
        <position position="261"/>
    </location>
</feature>
<evidence type="ECO:0000259" key="3">
    <source>
        <dbReference type="Pfam" id="PF00294"/>
    </source>
</evidence>
<dbReference type="GO" id="GO:0016301">
    <property type="term" value="F:kinase activity"/>
    <property type="evidence" value="ECO:0007669"/>
    <property type="project" value="UniProtKB-KW"/>
</dbReference>
<dbReference type="Proteomes" id="UP001596074">
    <property type="component" value="Unassembled WGS sequence"/>
</dbReference>
<name>A0ABW1AIW3_9ACTN</name>
<dbReference type="Pfam" id="PF00294">
    <property type="entry name" value="PfkB"/>
    <property type="match status" value="2"/>
</dbReference>
<evidence type="ECO:0000256" key="2">
    <source>
        <dbReference type="ARBA" id="ARBA00022777"/>
    </source>
</evidence>
<sequence length="261" mass="27735">MSATIVVAGVVSLYMSVNVPEFPVRYESSARPLWAGSGMAGVAGHVARVQRALGNDVRLCTLVGQDTAGEAIRAELRRDGLDGPGVVASPSSSLGLVLVGPDGRRMGMPHLAPVNHAAYPYEILREQARGADLLVLTNAKFVRPLVAPAAGLGVPIAVDVHLVSDPNGEYNRPWLEQARIVFCSHERLADPRAWVAGLFHRYPRCRVAGVGLGARGALVGLRDGRLIEVRAVPPHRVVNTSGAGDALFATFLDGWLRHGDP</sequence>
<keyword evidence="1 4" id="KW-0808">Transferase</keyword>
<gene>
    <name evidence="4" type="ORF">ACFPZN_52810</name>
</gene>
<evidence type="ECO:0000313" key="4">
    <source>
        <dbReference type="EMBL" id="MFC5754350.1"/>
    </source>
</evidence>
<keyword evidence="2 4" id="KW-0418">Kinase</keyword>
<dbReference type="Gene3D" id="3.40.1190.20">
    <property type="match status" value="1"/>
</dbReference>